<dbReference type="Gene3D" id="1.10.1740.10">
    <property type="match status" value="1"/>
</dbReference>
<name>A0A7W9UYA1_9ACTN</name>
<dbReference type="SUPFAM" id="SSF88946">
    <property type="entry name" value="Sigma2 domain of RNA polymerase sigma factors"/>
    <property type="match status" value="1"/>
</dbReference>
<dbReference type="AlphaFoldDB" id="A0A7W9UYA1"/>
<dbReference type="RefSeq" id="WP_184570200.1">
    <property type="nucleotide sequence ID" value="NZ_JACHJL010000003.1"/>
</dbReference>
<gene>
    <name evidence="2" type="ORF">FHS42_001636</name>
</gene>
<feature type="domain" description="RNA polymerase sigma-70 region 2" evidence="1">
    <location>
        <begin position="36"/>
        <end position="91"/>
    </location>
</feature>
<dbReference type="EMBL" id="JACHJL010000003">
    <property type="protein sequence ID" value="MBB5934589.1"/>
    <property type="molecule type" value="Genomic_DNA"/>
</dbReference>
<sequence length="269" mass="29359">MTYLSTKIISAAKQNDIDAVSAVIAETEKLVSQRAHGYATGAGRTDHHLAEDLAQAGRITVWKCLSTFKGETGAKFMAYIERELHTTMRDLRQQTLNPGVSEQTAKDFELALALALGDPYDAVRVATTEEMGPRKMSPGRAHAALLSWLGVDSLDRPHGVDEHGDDMTMGDVVAAVASVPADLLDTRDYETTRCTVIRDQVHCALGALGERQRHVLKASHGISPVADYSERPDVELAEDMGVTVKAVKEARAKGQKRFSELYRAGARTW</sequence>
<evidence type="ECO:0000313" key="2">
    <source>
        <dbReference type="EMBL" id="MBB5934589.1"/>
    </source>
</evidence>
<dbReference type="Pfam" id="PF04542">
    <property type="entry name" value="Sigma70_r2"/>
    <property type="match status" value="1"/>
</dbReference>
<evidence type="ECO:0000313" key="3">
    <source>
        <dbReference type="Proteomes" id="UP000588098"/>
    </source>
</evidence>
<comment type="caution">
    <text evidence="2">The sequence shown here is derived from an EMBL/GenBank/DDBJ whole genome shotgun (WGS) entry which is preliminary data.</text>
</comment>
<dbReference type="SUPFAM" id="SSF88659">
    <property type="entry name" value="Sigma3 and sigma4 domains of RNA polymerase sigma factors"/>
    <property type="match status" value="1"/>
</dbReference>
<dbReference type="NCBIfam" id="TIGR02937">
    <property type="entry name" value="sigma70-ECF"/>
    <property type="match status" value="1"/>
</dbReference>
<dbReference type="Proteomes" id="UP000588098">
    <property type="component" value="Unassembled WGS sequence"/>
</dbReference>
<protein>
    <submittedName>
        <fullName evidence="2">RNA polymerase sigma factor (Sigma-70 family)</fullName>
    </submittedName>
</protein>
<dbReference type="InterPro" id="IPR013325">
    <property type="entry name" value="RNA_pol_sigma_r2"/>
</dbReference>
<reference evidence="2 3" key="1">
    <citation type="submission" date="2020-08" db="EMBL/GenBank/DDBJ databases">
        <title>Genomic Encyclopedia of Type Strains, Phase III (KMG-III): the genomes of soil and plant-associated and newly described type strains.</title>
        <authorList>
            <person name="Whitman W."/>
        </authorList>
    </citation>
    <scope>NUCLEOTIDE SEQUENCE [LARGE SCALE GENOMIC DNA]</scope>
    <source>
        <strain evidence="2 3">CECT 8305</strain>
    </source>
</reference>
<dbReference type="InterPro" id="IPR013324">
    <property type="entry name" value="RNA_pol_sigma_r3/r4-like"/>
</dbReference>
<dbReference type="InterPro" id="IPR007627">
    <property type="entry name" value="RNA_pol_sigma70_r2"/>
</dbReference>
<accession>A0A7W9UYA1</accession>
<dbReference type="GO" id="GO:0006352">
    <property type="term" value="P:DNA-templated transcription initiation"/>
    <property type="evidence" value="ECO:0007669"/>
    <property type="project" value="InterPro"/>
</dbReference>
<evidence type="ECO:0000259" key="1">
    <source>
        <dbReference type="Pfam" id="PF04542"/>
    </source>
</evidence>
<proteinExistence type="predicted"/>
<organism evidence="2 3">
    <name type="scientific">Streptomyces zagrosensis</name>
    <dbReference type="NCBI Taxonomy" id="1042984"/>
    <lineage>
        <taxon>Bacteria</taxon>
        <taxon>Bacillati</taxon>
        <taxon>Actinomycetota</taxon>
        <taxon>Actinomycetes</taxon>
        <taxon>Kitasatosporales</taxon>
        <taxon>Streptomycetaceae</taxon>
        <taxon>Streptomyces</taxon>
    </lineage>
</organism>
<dbReference type="GO" id="GO:0003700">
    <property type="term" value="F:DNA-binding transcription factor activity"/>
    <property type="evidence" value="ECO:0007669"/>
    <property type="project" value="InterPro"/>
</dbReference>
<dbReference type="InterPro" id="IPR014284">
    <property type="entry name" value="RNA_pol_sigma-70_dom"/>
</dbReference>
<keyword evidence="3" id="KW-1185">Reference proteome</keyword>